<evidence type="ECO:0000256" key="4">
    <source>
        <dbReference type="ARBA" id="ARBA00022692"/>
    </source>
</evidence>
<dbReference type="AlphaFoldDB" id="A0A916DV76"/>
<dbReference type="PANTHER" id="PTHR13285">
    <property type="entry name" value="ACYLTRANSFERASE"/>
    <property type="match status" value="1"/>
</dbReference>
<evidence type="ECO:0000256" key="7">
    <source>
        <dbReference type="PIRNR" id="PIRNR016636"/>
    </source>
</evidence>
<keyword evidence="3 7" id="KW-1003">Cell membrane</keyword>
<dbReference type="InterPro" id="IPR004299">
    <property type="entry name" value="MBOAT_fam"/>
</dbReference>
<dbReference type="PIRSF" id="PIRSF500217">
    <property type="entry name" value="AlgI"/>
    <property type="match status" value="1"/>
</dbReference>
<comment type="similarity">
    <text evidence="2 7">Belongs to the membrane-bound acyltransferase family.</text>
</comment>
<keyword evidence="5 8" id="KW-1133">Transmembrane helix</keyword>
<keyword evidence="4 8" id="KW-0812">Transmembrane</keyword>
<feature type="transmembrane region" description="Helical" evidence="8">
    <location>
        <begin position="227"/>
        <end position="246"/>
    </location>
</feature>
<dbReference type="GO" id="GO:0016746">
    <property type="term" value="F:acyltransferase activity"/>
    <property type="evidence" value="ECO:0007669"/>
    <property type="project" value="UniProtKB-KW"/>
</dbReference>
<evidence type="ECO:0000256" key="8">
    <source>
        <dbReference type="SAM" id="Phobius"/>
    </source>
</evidence>
<keyword evidence="7" id="KW-0808">Transferase</keyword>
<feature type="transmembrane region" description="Helical" evidence="8">
    <location>
        <begin position="73"/>
        <end position="91"/>
    </location>
</feature>
<feature type="transmembrane region" description="Helical" evidence="8">
    <location>
        <begin position="441"/>
        <end position="459"/>
    </location>
</feature>
<name>A0A916DV76_9BACT</name>
<keyword evidence="6 7" id="KW-0472">Membrane</keyword>
<dbReference type="GO" id="GO:0005886">
    <property type="term" value="C:plasma membrane"/>
    <property type="evidence" value="ECO:0007669"/>
    <property type="project" value="UniProtKB-SubCell"/>
</dbReference>
<dbReference type="KEGG" id="aup:AsAng_0056260"/>
<dbReference type="Pfam" id="PF03062">
    <property type="entry name" value="MBOAT"/>
    <property type="match status" value="1"/>
</dbReference>
<keyword evidence="7" id="KW-0012">Acyltransferase</keyword>
<dbReference type="PANTHER" id="PTHR13285:SF18">
    <property type="entry name" value="PROTEIN-CYSTEINE N-PALMITOYLTRANSFERASE RASP"/>
    <property type="match status" value="1"/>
</dbReference>
<sequence>MIFSSAIFLFSFLPIALGLYYLAPHKLKNLVLLIVSLIFYTWGEDKIVVVMLLSAMVDFSCGLLIERGNRKTGLAISIATNLSFLLFFKYFNFAFDNFNYVIETLGFTNATIQNLPQIALPIGISFYTFQTLSYTIDVYRGTVKANKNFINFATYVTMFPQLVAGPIVRYADINEQLEAKQLSIDDFSIGVERFIVGLAKKVLLANTFAAIADSIFALNTADVSTPFAWLGIIAYAFQIYFDFSGYSDMAIGLGRMFGFRFLENFNYPYISTSIKEFWRRWHISLSSWFRDYLYISLGGSRVGKIKLYRNLFIVFFVTGLWHGASWSFVIWGLFHGLFIVIERIGFDQVLSKLWKPLQHLYTLVVVLVGWVFFRAETLPDAMRYLQQMFVPSLGEAATNSYLSFLYLNSYTFIVSLLAIVFSFPVYHYFDKKTQEPAGAMIRIVMLFALFVLSIIHLGADSYNPFIYFRF</sequence>
<feature type="transmembrane region" description="Helical" evidence="8">
    <location>
        <begin position="307"/>
        <end position="322"/>
    </location>
</feature>
<feature type="transmembrane region" description="Helical" evidence="8">
    <location>
        <begin position="6"/>
        <end position="23"/>
    </location>
</feature>
<gene>
    <name evidence="9" type="ORF">AsAng_0056260</name>
</gene>
<feature type="transmembrane region" description="Helical" evidence="8">
    <location>
        <begin position="410"/>
        <end position="429"/>
    </location>
</feature>
<keyword evidence="10" id="KW-1185">Reference proteome</keyword>
<evidence type="ECO:0000256" key="2">
    <source>
        <dbReference type="ARBA" id="ARBA00010323"/>
    </source>
</evidence>
<dbReference type="InterPro" id="IPR051085">
    <property type="entry name" value="MB_O-acyltransferase"/>
</dbReference>
<dbReference type="InterPro" id="IPR024194">
    <property type="entry name" value="Ac/AlaTfrase_AlgI/DltB"/>
</dbReference>
<evidence type="ECO:0000256" key="5">
    <source>
        <dbReference type="ARBA" id="ARBA00022989"/>
    </source>
</evidence>
<dbReference type="RefSeq" id="WP_264790047.1">
    <property type="nucleotide sequence ID" value="NZ_AP026867.1"/>
</dbReference>
<dbReference type="GO" id="GO:0042121">
    <property type="term" value="P:alginic acid biosynthetic process"/>
    <property type="evidence" value="ECO:0007669"/>
    <property type="project" value="InterPro"/>
</dbReference>
<dbReference type="EMBL" id="AP026867">
    <property type="protein sequence ID" value="BDS14844.1"/>
    <property type="molecule type" value="Genomic_DNA"/>
</dbReference>
<evidence type="ECO:0000256" key="3">
    <source>
        <dbReference type="ARBA" id="ARBA00022475"/>
    </source>
</evidence>
<reference evidence="9" key="1">
    <citation type="submission" date="2022-09" db="EMBL/GenBank/DDBJ databases">
        <title>Aureispira anguillicida sp. nov., isolated from Leptocephalus of Japanese eel Anguilla japonica.</title>
        <authorList>
            <person name="Yuasa K."/>
            <person name="Mekata T."/>
            <person name="Ikunari K."/>
        </authorList>
    </citation>
    <scope>NUCLEOTIDE SEQUENCE</scope>
    <source>
        <strain evidence="9">EL160426</strain>
    </source>
</reference>
<accession>A0A916DV76</accession>
<evidence type="ECO:0000313" key="9">
    <source>
        <dbReference type="EMBL" id="BDS14844.1"/>
    </source>
</evidence>
<organism evidence="9 10">
    <name type="scientific">Aureispira anguillae</name>
    <dbReference type="NCBI Taxonomy" id="2864201"/>
    <lineage>
        <taxon>Bacteria</taxon>
        <taxon>Pseudomonadati</taxon>
        <taxon>Bacteroidota</taxon>
        <taxon>Saprospiria</taxon>
        <taxon>Saprospirales</taxon>
        <taxon>Saprospiraceae</taxon>
        <taxon>Aureispira</taxon>
    </lineage>
</organism>
<dbReference type="PIRSF" id="PIRSF016636">
    <property type="entry name" value="AlgI_DltB"/>
    <property type="match status" value="1"/>
</dbReference>
<dbReference type="Proteomes" id="UP001060919">
    <property type="component" value="Chromosome"/>
</dbReference>
<dbReference type="InterPro" id="IPR028362">
    <property type="entry name" value="AlgI"/>
</dbReference>
<evidence type="ECO:0000313" key="10">
    <source>
        <dbReference type="Proteomes" id="UP001060919"/>
    </source>
</evidence>
<protein>
    <submittedName>
        <fullName evidence="9">MBOAT family protein</fullName>
    </submittedName>
</protein>
<evidence type="ECO:0000256" key="1">
    <source>
        <dbReference type="ARBA" id="ARBA00004651"/>
    </source>
</evidence>
<evidence type="ECO:0000256" key="6">
    <source>
        <dbReference type="ARBA" id="ARBA00023136"/>
    </source>
</evidence>
<comment type="subcellular location">
    <subcellularLocation>
        <location evidence="1">Cell membrane</location>
        <topology evidence="1">Multi-pass membrane protein</topology>
    </subcellularLocation>
</comment>
<feature type="transmembrane region" description="Helical" evidence="8">
    <location>
        <begin position="358"/>
        <end position="375"/>
    </location>
</feature>
<proteinExistence type="inferred from homology"/>